<dbReference type="Proteomes" id="UP000255417">
    <property type="component" value="Unassembled WGS sequence"/>
</dbReference>
<dbReference type="EMBL" id="UGTA01000001">
    <property type="protein sequence ID" value="SUB58947.1"/>
    <property type="molecule type" value="Genomic_DNA"/>
</dbReference>
<protein>
    <submittedName>
        <fullName evidence="2">Uncharacterized protein</fullName>
    </submittedName>
</protein>
<dbReference type="EMBL" id="UGTA01000003">
    <property type="protein sequence ID" value="SUB76442.1"/>
    <property type="molecule type" value="Genomic_DNA"/>
</dbReference>
<dbReference type="AlphaFoldDB" id="A0A379DFW1"/>
<name>A0A379DFW1_9PAST</name>
<gene>
    <name evidence="1" type="ORF">NCTC12872_00916</name>
    <name evidence="2" type="ORF">NCTC12872_02073</name>
</gene>
<reference evidence="2 3" key="1">
    <citation type="submission" date="2018-06" db="EMBL/GenBank/DDBJ databases">
        <authorList>
            <consortium name="Pathogen Informatics"/>
            <person name="Doyle S."/>
        </authorList>
    </citation>
    <scope>NUCLEOTIDE SEQUENCE [LARGE SCALE GENOMIC DNA]</scope>
    <source>
        <strain evidence="2 3">NCTC12872</strain>
    </source>
</reference>
<evidence type="ECO:0000313" key="1">
    <source>
        <dbReference type="EMBL" id="SUB58947.1"/>
    </source>
</evidence>
<dbReference type="RefSeq" id="WP_115315451.1">
    <property type="nucleotide sequence ID" value="NZ_LWIF01000001.1"/>
</dbReference>
<evidence type="ECO:0000313" key="3">
    <source>
        <dbReference type="Proteomes" id="UP000255417"/>
    </source>
</evidence>
<sequence>MKGSEFKWAFNQVESQFKTLKDKLGVTKLNAKEMVTVRENLSRNFKFASGVLSAENKALIGSETATVWLSDDTLIKQLNSRDGDIVMRYCLILFMSLIISSEMEEI</sequence>
<proteinExistence type="predicted"/>
<evidence type="ECO:0000313" key="2">
    <source>
        <dbReference type="EMBL" id="SUB76442.1"/>
    </source>
</evidence>
<organism evidence="2 3">
    <name type="scientific">Phocoenobacter uteri</name>
    <dbReference type="NCBI Taxonomy" id="146806"/>
    <lineage>
        <taxon>Bacteria</taxon>
        <taxon>Pseudomonadati</taxon>
        <taxon>Pseudomonadota</taxon>
        <taxon>Gammaproteobacteria</taxon>
        <taxon>Pasteurellales</taxon>
        <taxon>Pasteurellaceae</taxon>
        <taxon>Phocoenobacter</taxon>
    </lineage>
</organism>
<keyword evidence="3" id="KW-1185">Reference proteome</keyword>
<accession>A0A379DFW1</accession>
<dbReference type="OrthoDB" id="9813502at2"/>